<dbReference type="PROSITE" id="PS51257">
    <property type="entry name" value="PROKAR_LIPOPROTEIN"/>
    <property type="match status" value="1"/>
</dbReference>
<comment type="caution">
    <text evidence="9">The sequence shown here is derived from an EMBL/GenBank/DDBJ whole genome shotgun (WGS) entry which is preliminary data.</text>
</comment>
<dbReference type="PANTHER" id="PTHR43620:SF7">
    <property type="entry name" value="GLYCEROPHOSPHODIESTER PHOSPHODIESTERASE GDPD5-RELATED"/>
    <property type="match status" value="1"/>
</dbReference>
<proteinExistence type="inferred from homology"/>
<dbReference type="PANTHER" id="PTHR43620">
    <property type="entry name" value="GLYCEROPHOSPHORYL DIESTER PHOSPHODIESTERASE"/>
    <property type="match status" value="1"/>
</dbReference>
<dbReference type="EC" id="3.1.4.46" evidence="2"/>
<dbReference type="PROSITE" id="PS51704">
    <property type="entry name" value="GP_PDE"/>
    <property type="match status" value="1"/>
</dbReference>
<evidence type="ECO:0000256" key="6">
    <source>
        <dbReference type="ARBA" id="ARBA00047512"/>
    </source>
</evidence>
<dbReference type="Proteomes" id="UP000737171">
    <property type="component" value="Unassembled WGS sequence"/>
</dbReference>
<keyword evidence="4" id="KW-0319">Glycerol metabolism</keyword>
<dbReference type="Pfam" id="PF03009">
    <property type="entry name" value="GDPD"/>
    <property type="match status" value="1"/>
</dbReference>
<dbReference type="SUPFAM" id="SSF51695">
    <property type="entry name" value="PLC-like phosphodiesterases"/>
    <property type="match status" value="1"/>
</dbReference>
<evidence type="ECO:0000313" key="9">
    <source>
        <dbReference type="EMBL" id="NRF66067.1"/>
    </source>
</evidence>
<dbReference type="EMBL" id="JABRWJ010000001">
    <property type="protein sequence ID" value="NRF66067.1"/>
    <property type="molecule type" value="Genomic_DNA"/>
</dbReference>
<name>A0ABX2EBC7_9BURK</name>
<evidence type="ECO:0000256" key="1">
    <source>
        <dbReference type="ARBA" id="ARBA00007277"/>
    </source>
</evidence>
<dbReference type="InterPro" id="IPR017946">
    <property type="entry name" value="PLC-like_Pdiesterase_TIM-brl"/>
</dbReference>
<evidence type="ECO:0000313" key="10">
    <source>
        <dbReference type="Proteomes" id="UP000737171"/>
    </source>
</evidence>
<reference evidence="9 10" key="1">
    <citation type="submission" date="2020-05" db="EMBL/GenBank/DDBJ databases">
        <title>Aquincola sp. isolate from soil.</title>
        <authorList>
            <person name="Han J."/>
            <person name="Kim D.-U."/>
        </authorList>
    </citation>
    <scope>NUCLEOTIDE SEQUENCE [LARGE SCALE GENOMIC DNA]</scope>
    <source>
        <strain evidence="9 10">S2</strain>
    </source>
</reference>
<comment type="catalytic activity">
    <reaction evidence="6">
        <text>a sn-glycero-3-phosphodiester + H2O = an alcohol + sn-glycerol 3-phosphate + H(+)</text>
        <dbReference type="Rhea" id="RHEA:12969"/>
        <dbReference type="ChEBI" id="CHEBI:15377"/>
        <dbReference type="ChEBI" id="CHEBI:15378"/>
        <dbReference type="ChEBI" id="CHEBI:30879"/>
        <dbReference type="ChEBI" id="CHEBI:57597"/>
        <dbReference type="ChEBI" id="CHEBI:83408"/>
        <dbReference type="EC" id="3.1.4.46"/>
    </reaction>
</comment>
<evidence type="ECO:0000256" key="7">
    <source>
        <dbReference type="SAM" id="SignalP"/>
    </source>
</evidence>
<dbReference type="InterPro" id="IPR030395">
    <property type="entry name" value="GP_PDE_dom"/>
</dbReference>
<organism evidence="9 10">
    <name type="scientific">Pseudaquabacterium terrae</name>
    <dbReference type="NCBI Taxonomy" id="2732868"/>
    <lineage>
        <taxon>Bacteria</taxon>
        <taxon>Pseudomonadati</taxon>
        <taxon>Pseudomonadota</taxon>
        <taxon>Betaproteobacteria</taxon>
        <taxon>Burkholderiales</taxon>
        <taxon>Sphaerotilaceae</taxon>
        <taxon>Pseudaquabacterium</taxon>
    </lineage>
</organism>
<evidence type="ECO:0000256" key="4">
    <source>
        <dbReference type="ARBA" id="ARBA00022798"/>
    </source>
</evidence>
<dbReference type="CDD" id="cd08602">
    <property type="entry name" value="GDPD_ScGlpQ1_like"/>
    <property type="match status" value="1"/>
</dbReference>
<keyword evidence="3 7" id="KW-0732">Signal</keyword>
<protein>
    <recommendedName>
        <fullName evidence="2">glycerophosphodiester phosphodiesterase</fullName>
        <ecNumber evidence="2">3.1.4.46</ecNumber>
    </recommendedName>
</protein>
<comment type="similarity">
    <text evidence="1">Belongs to the glycerophosphoryl diester phosphodiesterase family.</text>
</comment>
<dbReference type="Gene3D" id="3.20.20.190">
    <property type="entry name" value="Phosphatidylinositol (PI) phosphodiesterase"/>
    <property type="match status" value="1"/>
</dbReference>
<evidence type="ECO:0000256" key="3">
    <source>
        <dbReference type="ARBA" id="ARBA00022729"/>
    </source>
</evidence>
<keyword evidence="10" id="KW-1185">Reference proteome</keyword>
<evidence type="ECO:0000259" key="8">
    <source>
        <dbReference type="PROSITE" id="PS51704"/>
    </source>
</evidence>
<keyword evidence="5" id="KW-0378">Hydrolase</keyword>
<accession>A0ABX2EBC7</accession>
<sequence>MTPFLRPLLAVLCAGVLAACNDDPDPYQTLDGNQTMVVGHRGASGTLPEHTLEAYQRAIDQGADAIEPDLIATKDGVLIARHDPNLAYSTNVASIAKFADRKRTDYLVDGEKQTGWFAHDFTLAEIRELGAIATDADRPQQYNGQYKVPTFQEIVDLAKTQSTKLGRGIAIYPETKNPTFHRDLGLALEPKLAATLNAAGWNSKTAPVFVQSFEPSSLKQMRTLGLNVRMVQLIDADWYDYKTGKLSYAAPWDRPYDWTKAGDTRLYSVMVTPAGLAEIKTYADGIGPWKPYIIPMKGEYDAAGNMKDLNGDGVADLRDASSQPATTLIADAHKAGLFVHAYTFRNEGKRLAFDHKGDPKAEYLQYYRLGLDGLFSDFPDTAIAARAAYAKELGH</sequence>
<feature type="chain" id="PRO_5045736073" description="glycerophosphodiester phosphodiesterase" evidence="7">
    <location>
        <begin position="19"/>
        <end position="395"/>
    </location>
</feature>
<gene>
    <name evidence="9" type="ORF">HLB44_03590</name>
</gene>
<evidence type="ECO:0000256" key="5">
    <source>
        <dbReference type="ARBA" id="ARBA00022801"/>
    </source>
</evidence>
<dbReference type="RefSeq" id="WP_173120660.1">
    <property type="nucleotide sequence ID" value="NZ_JABRWJ010000001.1"/>
</dbReference>
<evidence type="ECO:0000256" key="2">
    <source>
        <dbReference type="ARBA" id="ARBA00012247"/>
    </source>
</evidence>
<feature type="domain" description="GP-PDE" evidence="8">
    <location>
        <begin position="35"/>
        <end position="386"/>
    </location>
</feature>
<feature type="signal peptide" evidence="7">
    <location>
        <begin position="1"/>
        <end position="18"/>
    </location>
</feature>